<evidence type="ECO:0000313" key="4">
    <source>
        <dbReference type="Proteomes" id="UP001226867"/>
    </source>
</evidence>
<dbReference type="SUPFAM" id="SSF51905">
    <property type="entry name" value="FAD/NAD(P)-binding domain"/>
    <property type="match status" value="1"/>
</dbReference>
<dbReference type="PANTHER" id="PTHR43734">
    <property type="entry name" value="PHYTOENE DESATURASE"/>
    <property type="match status" value="1"/>
</dbReference>
<dbReference type="Gene3D" id="3.50.50.60">
    <property type="entry name" value="FAD/NAD(P)-binding domain"/>
    <property type="match status" value="1"/>
</dbReference>
<sequence length="444" mass="46976">MNSSASPSVSNTPYDAVVIGAGAGGLCAAARLVAAGKKVLVVESRDRVGGRASSEQIDGFTVNIGAIAIELGGVFEETFAAVGVPLDLREPNPATVFYIDRKVINVAKGGWGMLLGGFTKQAAKIGAKFADARAGDLPEAKLTTQEWLAQYTKNETVHAIFRNLCAAIFAVNSDELPARAFLTYFAVKGAFKRFGFCPRGTVGLWNDLADGIRQRGGEVWLNAPVTALHVADGRATALDVTVDGVTQRIATRSVISNIGPTATVALPGAEAFGSAYVAQARQMPKPAANIVINFATQTRLIDVPGLVTFGKTRRLCNMGELTATCPELAPPGWHMYVAYAVPKPALGDFDEKAEIEASLQDLRDEFPGFAQAKMLSIRVMRDAWPAQRSCAGFDMPQETPLANLWHVGDAVKDYGDGGTQACAYTGREAARRAVALLASDAVPA</sequence>
<comment type="caution">
    <text evidence="3">The sequence shown here is derived from an EMBL/GenBank/DDBJ whole genome shotgun (WGS) entry which is preliminary data.</text>
</comment>
<dbReference type="Proteomes" id="UP001226867">
    <property type="component" value="Unassembled WGS sequence"/>
</dbReference>
<dbReference type="EMBL" id="JAUSRO010000010">
    <property type="protein sequence ID" value="MDP9900975.1"/>
    <property type="molecule type" value="Genomic_DNA"/>
</dbReference>
<dbReference type="RefSeq" id="WP_307690766.1">
    <property type="nucleotide sequence ID" value="NZ_JAUSRO010000010.1"/>
</dbReference>
<proteinExistence type="inferred from homology"/>
<dbReference type="InterPro" id="IPR002937">
    <property type="entry name" value="Amino_oxidase"/>
</dbReference>
<gene>
    <name evidence="3" type="ORF">J2W36_003241</name>
</gene>
<dbReference type="InterPro" id="IPR036188">
    <property type="entry name" value="FAD/NAD-bd_sf"/>
</dbReference>
<evidence type="ECO:0000313" key="3">
    <source>
        <dbReference type="EMBL" id="MDP9900975.1"/>
    </source>
</evidence>
<evidence type="ECO:0000259" key="2">
    <source>
        <dbReference type="Pfam" id="PF01593"/>
    </source>
</evidence>
<organism evidence="3 4">
    <name type="scientific">Variovorax ginsengisoli</name>
    <dbReference type="NCBI Taxonomy" id="363844"/>
    <lineage>
        <taxon>Bacteria</taxon>
        <taxon>Pseudomonadati</taxon>
        <taxon>Pseudomonadota</taxon>
        <taxon>Betaproteobacteria</taxon>
        <taxon>Burkholderiales</taxon>
        <taxon>Comamonadaceae</taxon>
        <taxon>Variovorax</taxon>
    </lineage>
</organism>
<dbReference type="Pfam" id="PF01593">
    <property type="entry name" value="Amino_oxidase"/>
    <property type="match status" value="1"/>
</dbReference>
<evidence type="ECO:0000256" key="1">
    <source>
        <dbReference type="ARBA" id="ARBA00006046"/>
    </source>
</evidence>
<reference evidence="3 4" key="1">
    <citation type="submission" date="2023-07" db="EMBL/GenBank/DDBJ databases">
        <title>Sorghum-associated microbial communities from plants grown in Nebraska, USA.</title>
        <authorList>
            <person name="Schachtman D."/>
        </authorList>
    </citation>
    <scope>NUCLEOTIDE SEQUENCE [LARGE SCALE GENOMIC DNA]</scope>
    <source>
        <strain evidence="3 4">DS1607</strain>
    </source>
</reference>
<name>A0ABT9S9D0_9BURK</name>
<comment type="similarity">
    <text evidence="1">Belongs to the carotenoid/retinoid oxidoreductase family.</text>
</comment>
<feature type="domain" description="Amine oxidase" evidence="2">
    <location>
        <begin position="24"/>
        <end position="433"/>
    </location>
</feature>
<protein>
    <submittedName>
        <fullName evidence="3">Phytoene dehydrogenase-like protein</fullName>
    </submittedName>
</protein>
<dbReference type="Gene3D" id="3.90.660.50">
    <property type="match status" value="1"/>
</dbReference>
<keyword evidence="4" id="KW-1185">Reference proteome</keyword>
<dbReference type="PRINTS" id="PR00411">
    <property type="entry name" value="PNDRDTASEI"/>
</dbReference>
<accession>A0ABT9S9D0</accession>
<dbReference type="PANTHER" id="PTHR43734:SF1">
    <property type="entry name" value="PHYTOENE DESATURASE"/>
    <property type="match status" value="1"/>
</dbReference>